<evidence type="ECO:0000313" key="1">
    <source>
        <dbReference type="EMBL" id="JAD99846.1"/>
    </source>
</evidence>
<accession>A0A0A9EIC9</accession>
<protein>
    <submittedName>
        <fullName evidence="1">Uncharacterized protein</fullName>
    </submittedName>
</protein>
<organism evidence="1">
    <name type="scientific">Arundo donax</name>
    <name type="common">Giant reed</name>
    <name type="synonym">Donax arundinaceus</name>
    <dbReference type="NCBI Taxonomy" id="35708"/>
    <lineage>
        <taxon>Eukaryota</taxon>
        <taxon>Viridiplantae</taxon>
        <taxon>Streptophyta</taxon>
        <taxon>Embryophyta</taxon>
        <taxon>Tracheophyta</taxon>
        <taxon>Spermatophyta</taxon>
        <taxon>Magnoliopsida</taxon>
        <taxon>Liliopsida</taxon>
        <taxon>Poales</taxon>
        <taxon>Poaceae</taxon>
        <taxon>PACMAD clade</taxon>
        <taxon>Arundinoideae</taxon>
        <taxon>Arundineae</taxon>
        <taxon>Arundo</taxon>
    </lineage>
</organism>
<dbReference type="AlphaFoldDB" id="A0A0A9EIC9"/>
<name>A0A0A9EIC9_ARUDO</name>
<reference evidence="1" key="2">
    <citation type="journal article" date="2015" name="Data Brief">
        <title>Shoot transcriptome of the giant reed, Arundo donax.</title>
        <authorList>
            <person name="Barrero R.A."/>
            <person name="Guerrero F.D."/>
            <person name="Moolhuijzen P."/>
            <person name="Goolsby J.A."/>
            <person name="Tidwell J."/>
            <person name="Bellgard S.E."/>
            <person name="Bellgard M.I."/>
        </authorList>
    </citation>
    <scope>NUCLEOTIDE SEQUENCE</scope>
    <source>
        <tissue evidence="1">Shoot tissue taken approximately 20 cm above the soil surface</tissue>
    </source>
</reference>
<dbReference type="EMBL" id="GBRH01198049">
    <property type="protein sequence ID" value="JAD99846.1"/>
    <property type="molecule type" value="Transcribed_RNA"/>
</dbReference>
<proteinExistence type="predicted"/>
<reference evidence="1" key="1">
    <citation type="submission" date="2014-09" db="EMBL/GenBank/DDBJ databases">
        <authorList>
            <person name="Magalhaes I.L.F."/>
            <person name="Oliveira U."/>
            <person name="Santos F.R."/>
            <person name="Vidigal T.H.D.A."/>
            <person name="Brescovit A.D."/>
            <person name="Santos A.J."/>
        </authorList>
    </citation>
    <scope>NUCLEOTIDE SEQUENCE</scope>
    <source>
        <tissue evidence="1">Shoot tissue taken approximately 20 cm above the soil surface</tissue>
    </source>
</reference>
<sequence>MWFCTMDHRKMKLATAEPNADHLSIIAMPSYLASNPPAASLQALWF</sequence>